<dbReference type="InterPro" id="IPR007272">
    <property type="entry name" value="Sulf_transp_TsuA/YedE"/>
</dbReference>
<feature type="transmembrane region" description="Helical" evidence="9">
    <location>
        <begin position="40"/>
        <end position="67"/>
    </location>
</feature>
<dbReference type="PANTHER" id="PTHR30574:SF1">
    <property type="entry name" value="SULPHUR TRANSPORT DOMAIN-CONTAINING PROTEIN"/>
    <property type="match status" value="1"/>
</dbReference>
<keyword evidence="4" id="KW-0997">Cell inner membrane</keyword>
<dbReference type="RefSeq" id="WP_055102613.1">
    <property type="nucleotide sequence ID" value="NZ_LLWH01000135.1"/>
</dbReference>
<comment type="caution">
    <text evidence="10">The sequence shown here is derived from an EMBL/GenBank/DDBJ whole genome shotgun (WGS) entry which is preliminary data.</text>
</comment>
<keyword evidence="11" id="KW-1185">Reference proteome</keyword>
<evidence type="ECO:0000256" key="8">
    <source>
        <dbReference type="ARBA" id="ARBA00035655"/>
    </source>
</evidence>
<keyword evidence="7 9" id="KW-0472">Membrane</keyword>
<organism evidence="10 11">
    <name type="scientific">Pseudomonas endophytica</name>
    <dbReference type="NCBI Taxonomy" id="1563157"/>
    <lineage>
        <taxon>Bacteria</taxon>
        <taxon>Pseudomonadati</taxon>
        <taxon>Pseudomonadota</taxon>
        <taxon>Gammaproteobacteria</taxon>
        <taxon>Pseudomonadales</taxon>
        <taxon>Pseudomonadaceae</taxon>
        <taxon>Pseudomonas</taxon>
    </lineage>
</organism>
<evidence type="ECO:0000256" key="9">
    <source>
        <dbReference type="SAM" id="Phobius"/>
    </source>
</evidence>
<feature type="transmembrane region" description="Helical" evidence="9">
    <location>
        <begin position="146"/>
        <end position="164"/>
    </location>
</feature>
<evidence type="ECO:0000256" key="7">
    <source>
        <dbReference type="ARBA" id="ARBA00023136"/>
    </source>
</evidence>
<dbReference type="GO" id="GO:0005886">
    <property type="term" value="C:plasma membrane"/>
    <property type="evidence" value="ECO:0007669"/>
    <property type="project" value="UniProtKB-SubCell"/>
</dbReference>
<evidence type="ECO:0000256" key="1">
    <source>
        <dbReference type="ARBA" id="ARBA00004429"/>
    </source>
</evidence>
<evidence type="ECO:0000256" key="5">
    <source>
        <dbReference type="ARBA" id="ARBA00022692"/>
    </source>
</evidence>
<evidence type="ECO:0000256" key="2">
    <source>
        <dbReference type="ARBA" id="ARBA00022448"/>
    </source>
</evidence>
<dbReference type="PANTHER" id="PTHR30574">
    <property type="entry name" value="INNER MEMBRANE PROTEIN YEDE"/>
    <property type="match status" value="1"/>
</dbReference>
<accession>A0A0N8VSP7</accession>
<evidence type="ECO:0000313" key="11">
    <source>
        <dbReference type="Proteomes" id="UP000050342"/>
    </source>
</evidence>
<feature type="transmembrane region" description="Helical" evidence="9">
    <location>
        <begin position="106"/>
        <end position="125"/>
    </location>
</feature>
<dbReference type="OrthoDB" id="9794165at2"/>
<dbReference type="Proteomes" id="UP000050342">
    <property type="component" value="Unassembled WGS sequence"/>
</dbReference>
<name>A0A0N8VSP7_9PSED</name>
<dbReference type="EMBL" id="LLWH01000135">
    <property type="protein sequence ID" value="KQB53916.1"/>
    <property type="molecule type" value="Genomic_DNA"/>
</dbReference>
<protein>
    <submittedName>
        <fullName evidence="10">Uncharacterized protein</fullName>
    </submittedName>
</protein>
<keyword evidence="3" id="KW-1003">Cell membrane</keyword>
<sequence>MSRSLSMTPERKSYAPLIACILLLQGAVFLHNTVGTRQVLLLAVGAALGVTLYHAAFGFTSAWRVFINDRRGAGLRAQMVMLAVAVLLFFPALGSGTLFGQPVVGLVAPVGISVVFGAFIFGIGMQLGGGCASGTLFTVGGGNARMLVTLLFFISGSVIATQHVDWWFALPSFPATSIVKSFGVVPALLVNLVIFGVIAAVTVRLEKARHGQLEEGVSTEHHGLRRFLRGPWPLIWGAIGLALLNYATLALAGRPWGITSAFALWGAKVISGLGVDVSGWGFWQVPSNAKALAAPVWEDITSVMDVGIILGALLAAGLAGRFAPSLKIPGRSLLAAVIGGLLLGYGSRLAYGCNIGAYFSGIASGSLHGWVWLVAAFLGNSVGVRLRPFFFAGERPQATLNGC</sequence>
<dbReference type="Pfam" id="PF04143">
    <property type="entry name" value="Sulf_transp"/>
    <property type="match status" value="1"/>
</dbReference>
<proteinExistence type="inferred from homology"/>
<feature type="transmembrane region" description="Helical" evidence="9">
    <location>
        <begin position="300"/>
        <end position="320"/>
    </location>
</feature>
<evidence type="ECO:0000313" key="10">
    <source>
        <dbReference type="EMBL" id="KQB53916.1"/>
    </source>
</evidence>
<gene>
    <name evidence="10" type="ORF">AQS70_08540</name>
</gene>
<dbReference type="AlphaFoldDB" id="A0A0N8VSP7"/>
<keyword evidence="6 9" id="KW-1133">Transmembrane helix</keyword>
<feature type="transmembrane region" description="Helical" evidence="9">
    <location>
        <begin position="332"/>
        <end position="351"/>
    </location>
</feature>
<evidence type="ECO:0000256" key="4">
    <source>
        <dbReference type="ARBA" id="ARBA00022519"/>
    </source>
</evidence>
<feature type="transmembrane region" description="Helical" evidence="9">
    <location>
        <begin position="234"/>
        <end position="252"/>
    </location>
</feature>
<keyword evidence="5 9" id="KW-0812">Transmembrane</keyword>
<dbReference type="STRING" id="1563157.AQS70_08540"/>
<comment type="similarity">
    <text evidence="8">Belongs to the TsuA/YedE (TC 9.B.102) family.</text>
</comment>
<feature type="transmembrane region" description="Helical" evidence="9">
    <location>
        <begin position="357"/>
        <end position="378"/>
    </location>
</feature>
<evidence type="ECO:0000256" key="6">
    <source>
        <dbReference type="ARBA" id="ARBA00022989"/>
    </source>
</evidence>
<reference evidence="10 11" key="1">
    <citation type="submission" date="2015-10" db="EMBL/GenBank/DDBJ databases">
        <title>Pseudomonas helleri sp. nov. and Pseudomonas weihenstephanensis sp. nov., isolated from raw cows milk.</title>
        <authorList>
            <person name="Von Neubeck M."/>
            <person name="Huptas C."/>
            <person name="Wenning M."/>
            <person name="Scherer S."/>
        </authorList>
    </citation>
    <scope>NUCLEOTIDE SEQUENCE [LARGE SCALE GENOMIC DNA]</scope>
    <source>
        <strain evidence="10 11">BSTT44</strain>
    </source>
</reference>
<evidence type="ECO:0000256" key="3">
    <source>
        <dbReference type="ARBA" id="ARBA00022475"/>
    </source>
</evidence>
<feature type="transmembrane region" description="Helical" evidence="9">
    <location>
        <begin position="184"/>
        <end position="203"/>
    </location>
</feature>
<feature type="transmembrane region" description="Helical" evidence="9">
    <location>
        <begin position="79"/>
        <end position="100"/>
    </location>
</feature>
<comment type="subcellular location">
    <subcellularLocation>
        <location evidence="1">Cell inner membrane</location>
        <topology evidence="1">Multi-pass membrane protein</topology>
    </subcellularLocation>
</comment>
<keyword evidence="2" id="KW-0813">Transport</keyword>